<dbReference type="Proteomes" id="UP000034680">
    <property type="component" value="Unassembled WGS sequence"/>
</dbReference>
<dbReference type="InterPro" id="IPR013154">
    <property type="entry name" value="ADH-like_N"/>
</dbReference>
<dbReference type="GO" id="GO:0016491">
    <property type="term" value="F:oxidoreductase activity"/>
    <property type="evidence" value="ECO:0007669"/>
    <property type="project" value="InterPro"/>
</dbReference>
<dbReference type="SUPFAM" id="SSF51735">
    <property type="entry name" value="NAD(P)-binding Rossmann-fold domains"/>
    <property type="match status" value="1"/>
</dbReference>
<dbReference type="SMART" id="SM00913">
    <property type="entry name" value="IBN_N"/>
    <property type="match status" value="1"/>
</dbReference>
<evidence type="ECO:0000259" key="2">
    <source>
        <dbReference type="PROSITE" id="PS50166"/>
    </source>
</evidence>
<dbReference type="InterPro" id="IPR058669">
    <property type="entry name" value="TPR_IPO7/11-like"/>
</dbReference>
<reference evidence="3 4" key="2">
    <citation type="submission" date="2015-05" db="EMBL/GenBank/DDBJ databases">
        <authorList>
            <person name="Morales-Cruz A."/>
            <person name="Amrine K.C."/>
            <person name="Cantu D."/>
        </authorList>
    </citation>
    <scope>NUCLEOTIDE SEQUENCE [LARGE SCALE GENOMIC DNA]</scope>
    <source>
        <strain evidence="3">DA912</strain>
    </source>
</reference>
<dbReference type="InterPro" id="IPR051397">
    <property type="entry name" value="Zn-ADH-like_protein"/>
</dbReference>
<dbReference type="GO" id="GO:0031267">
    <property type="term" value="F:small GTPase binding"/>
    <property type="evidence" value="ECO:0007669"/>
    <property type="project" value="InterPro"/>
</dbReference>
<dbReference type="PANTHER" id="PTHR43677">
    <property type="entry name" value="SHORT-CHAIN DEHYDROGENASE/REDUCTASE"/>
    <property type="match status" value="1"/>
</dbReference>
<dbReference type="Pfam" id="PF03810">
    <property type="entry name" value="IBN_N"/>
    <property type="match status" value="1"/>
</dbReference>
<dbReference type="Gene3D" id="3.90.180.10">
    <property type="entry name" value="Medium-chain alcohol dehydrogenases, catalytic domain"/>
    <property type="match status" value="1"/>
</dbReference>
<dbReference type="InterPro" id="IPR011032">
    <property type="entry name" value="GroES-like_sf"/>
</dbReference>
<dbReference type="PANTHER" id="PTHR43677:SF4">
    <property type="entry name" value="QUINONE OXIDOREDUCTASE-LIKE PROTEIN 2"/>
    <property type="match status" value="1"/>
</dbReference>
<dbReference type="PROSITE" id="PS01162">
    <property type="entry name" value="QOR_ZETA_CRYSTAL"/>
    <property type="match status" value="1"/>
</dbReference>
<dbReference type="Pfam" id="PF25758">
    <property type="entry name" value="TPR_IPO11"/>
    <property type="match status" value="1"/>
</dbReference>
<dbReference type="Pfam" id="PF08240">
    <property type="entry name" value="ADH_N"/>
    <property type="match status" value="1"/>
</dbReference>
<dbReference type="InterPro" id="IPR020843">
    <property type="entry name" value="ER"/>
</dbReference>
<dbReference type="InterPro" id="IPR036291">
    <property type="entry name" value="NAD(P)-bd_dom_sf"/>
</dbReference>
<evidence type="ECO:0000313" key="3">
    <source>
        <dbReference type="EMBL" id="KKY37483.1"/>
    </source>
</evidence>
<comment type="caution">
    <text evidence="3">The sequence shown here is derived from an EMBL/GenBank/DDBJ whole genome shotgun (WGS) entry which is preliminary data.</text>
</comment>
<dbReference type="OrthoDB" id="361693at2759"/>
<proteinExistence type="inferred from homology"/>
<feature type="domain" description="Importin N-terminal" evidence="2">
    <location>
        <begin position="379"/>
        <end position="451"/>
    </location>
</feature>
<dbReference type="EMBL" id="LCUC01000084">
    <property type="protein sequence ID" value="KKY37483.1"/>
    <property type="molecule type" value="Genomic_DNA"/>
</dbReference>
<dbReference type="SUPFAM" id="SSF48371">
    <property type="entry name" value="ARM repeat"/>
    <property type="match status" value="1"/>
</dbReference>
<dbReference type="Gene3D" id="3.40.50.720">
    <property type="entry name" value="NAD(P)-binding Rossmann-like Domain"/>
    <property type="match status" value="1"/>
</dbReference>
<dbReference type="InterPro" id="IPR001494">
    <property type="entry name" value="Importin-beta_N"/>
</dbReference>
<organism evidence="3 4">
    <name type="scientific">Diaporthe ampelina</name>
    <dbReference type="NCBI Taxonomy" id="1214573"/>
    <lineage>
        <taxon>Eukaryota</taxon>
        <taxon>Fungi</taxon>
        <taxon>Dikarya</taxon>
        <taxon>Ascomycota</taxon>
        <taxon>Pezizomycotina</taxon>
        <taxon>Sordariomycetes</taxon>
        <taxon>Sordariomycetidae</taxon>
        <taxon>Diaporthales</taxon>
        <taxon>Diaporthaceae</taxon>
        <taxon>Diaporthe</taxon>
    </lineage>
</organism>
<name>A0A0G2HRK7_9PEZI</name>
<dbReference type="Pfam" id="PF00107">
    <property type="entry name" value="ADH_zinc_N"/>
    <property type="match status" value="1"/>
</dbReference>
<dbReference type="InterPro" id="IPR011989">
    <property type="entry name" value="ARM-like"/>
</dbReference>
<accession>A0A0G2HRK7</accession>
<protein>
    <submittedName>
        <fullName evidence="3">Putative importin-beta domain-containing protein</fullName>
    </submittedName>
</protein>
<dbReference type="Gene3D" id="1.25.10.10">
    <property type="entry name" value="Leucine-rich Repeat Variant"/>
    <property type="match status" value="2"/>
</dbReference>
<dbReference type="GO" id="GO:0006886">
    <property type="term" value="P:intracellular protein transport"/>
    <property type="evidence" value="ECO:0007669"/>
    <property type="project" value="InterPro"/>
</dbReference>
<dbReference type="InterPro" id="IPR002364">
    <property type="entry name" value="Quin_OxRdtase/zeta-crystal_CS"/>
</dbReference>
<dbReference type="GO" id="GO:0008270">
    <property type="term" value="F:zinc ion binding"/>
    <property type="evidence" value="ECO:0007669"/>
    <property type="project" value="InterPro"/>
</dbReference>
<evidence type="ECO:0000256" key="1">
    <source>
        <dbReference type="ARBA" id="ARBA00007991"/>
    </source>
</evidence>
<dbReference type="InterPro" id="IPR016024">
    <property type="entry name" value="ARM-type_fold"/>
</dbReference>
<dbReference type="GO" id="GO:0005634">
    <property type="term" value="C:nucleus"/>
    <property type="evidence" value="ECO:0007669"/>
    <property type="project" value="UniProtKB-ARBA"/>
</dbReference>
<dbReference type="SMART" id="SM00829">
    <property type="entry name" value="PKS_ER"/>
    <property type="match status" value="1"/>
</dbReference>
<dbReference type="SUPFAM" id="SSF50129">
    <property type="entry name" value="GroES-like"/>
    <property type="match status" value="1"/>
</dbReference>
<comment type="similarity">
    <text evidence="1">Belongs to the importin beta family.</text>
</comment>
<dbReference type="STRING" id="1214573.A0A0G2HRK7"/>
<dbReference type="PROSITE" id="PS50166">
    <property type="entry name" value="IMPORTIN_B_NT"/>
    <property type="match status" value="1"/>
</dbReference>
<dbReference type="GO" id="GO:0005739">
    <property type="term" value="C:mitochondrion"/>
    <property type="evidence" value="ECO:0007669"/>
    <property type="project" value="TreeGrafter"/>
</dbReference>
<sequence length="1355" mass="149095">MKGIRVSQYVKELDDLKVTTLPDPVPGPNEYLIRVEAAATNFFDILQVQGKYQHQPPFPWTAGMEFAGTVLSTPSASTNPKYPVGSRVFGASQGAYATRATAGEAALRPQPKGWTSTEAAGLFVTAPTSYGALVVRAGVKKGDWVLVHAAAGGVGLAAVQVAKAFGATVIATAGTKRKLEVAKQFGADHVVDYRDEKWPEAVKKLTPKGRGVDIVYDPVGMVDKSTKCIAWNGRVLVIGFAAGSIEKVAMNKVLLKNISIVGIHWGMYAKMESETEVRVWKEILQLIEDGKFRGTEFTDKEFVGLESIPEALKALGSRETWGKVVVKVPQDGQAKLQSNAGEMSFAIEVPGEASPLTMQELCKALEAATSMDNSQRQAAGKQLSTWETQQGYFPSLQSIFLDKSIPREIRFLAILQIKNGIDKYWRHVAKNAMSPNDKALIRSRLFQGTLGEDDRAFALHNALATAKVLRIDYPDSWPEALPSIIDLLRTYKNGDQVLLGGALVILLRVVKELGTARMRKSQTALQSVTPELVYLLGEIYTERTSLWTEWLANGRGDEDDADLAMQNSLFAAKILRRLLILGYDNPVKDKVVVEYWSVTQNHFGQFLGYVSHDSAVPAPYQDVVGKHLLQFTKLHVDMSETHPASFPLLTNSIPLVLAYWDLVAKFAEVFDKSGGLRQTTTADGPGAKSKVEGPLLEKLALKGLLLVKSCVAIVWRPVQTFRYLSKEFLEQKDRAVQIIKNELLKDDLVMQIVNVIITKLLIFRQADLEAWEADPEDFESTEQYLGDGWQFAATSAESDVITKEAIYTAMGAAAPNISEAFDFDNLLATTLVRDAQFTGPLAKVLRRRIAILISTWVPVKIADASRPLIFEIYRHLLNDKDEVNDEVVRLTAARQLKEVADDFGFQGHVFAKYAPDFLPQLINLLQEAVLEDTKQALFETLRVCIQRMEEHVLPFADPIMAALPALWEASGDAYMVKAAIIGVLSALVNSIGAESQRYQQAMLPIINQCMRDSSSQAFLEDIVDLWRSLITQSASPLSADIISLQPMILPLLDNEPQLAESAYDILNAYIVLAPEAILSDNLRRSTLEALAVPLQATGRSRGADVLTSYRKIELMFIAASELGGSNGASVIVQGLIELGVIPLMLQRIHTDWEHSQLTGPNAANKEALEWSHKLAYFSTLARVALADPALLVNVISTVGGDITQVWPWLSAQWFGSLDSMADIERQKLSCLALTRLCELPQPVQDLVCSTLQDYFTMWPSVVLECHDGNALGDDGLVWDGAPQSEESTPLENAEASLVARDPVHTLRTYGFVTERLQGLVQRAGGEAAFRDNWVVNVDKDVLDKFERMAGGASAQ</sequence>
<dbReference type="CDD" id="cd08241">
    <property type="entry name" value="QOR1"/>
    <property type="match status" value="1"/>
</dbReference>
<dbReference type="InterPro" id="IPR013149">
    <property type="entry name" value="ADH-like_C"/>
</dbReference>
<reference evidence="3 4" key="1">
    <citation type="submission" date="2015-05" db="EMBL/GenBank/DDBJ databases">
        <title>Distinctive expansion of gene families associated with plant cell wall degradation and secondary metabolism in the genomes of grapevine trunk pathogens.</title>
        <authorList>
            <person name="Lawrence D.P."/>
            <person name="Travadon R."/>
            <person name="Rolshausen P.E."/>
            <person name="Baumgartner K."/>
        </authorList>
    </citation>
    <scope>NUCLEOTIDE SEQUENCE [LARGE SCALE GENOMIC DNA]</scope>
    <source>
        <strain evidence="3">DA912</strain>
    </source>
</reference>
<gene>
    <name evidence="3" type="ORF">UCDDA912_g02538</name>
</gene>
<keyword evidence="4" id="KW-1185">Reference proteome</keyword>
<evidence type="ECO:0000313" key="4">
    <source>
        <dbReference type="Proteomes" id="UP000034680"/>
    </source>
</evidence>